<proteinExistence type="predicted"/>
<keyword evidence="3" id="KW-1185">Reference proteome</keyword>
<keyword evidence="1" id="KW-0472">Membrane</keyword>
<keyword evidence="1" id="KW-0812">Transmembrane</keyword>
<dbReference type="EMBL" id="BGZK01000653">
    <property type="protein sequence ID" value="GBP54719.1"/>
    <property type="molecule type" value="Genomic_DNA"/>
</dbReference>
<dbReference type="AlphaFoldDB" id="A0A4C1WX24"/>
<comment type="caution">
    <text evidence="2">The sequence shown here is derived from an EMBL/GenBank/DDBJ whole genome shotgun (WGS) entry which is preliminary data.</text>
</comment>
<organism evidence="2 3">
    <name type="scientific">Eumeta variegata</name>
    <name type="common">Bagworm moth</name>
    <name type="synonym">Eumeta japonica</name>
    <dbReference type="NCBI Taxonomy" id="151549"/>
    <lineage>
        <taxon>Eukaryota</taxon>
        <taxon>Metazoa</taxon>
        <taxon>Ecdysozoa</taxon>
        <taxon>Arthropoda</taxon>
        <taxon>Hexapoda</taxon>
        <taxon>Insecta</taxon>
        <taxon>Pterygota</taxon>
        <taxon>Neoptera</taxon>
        <taxon>Endopterygota</taxon>
        <taxon>Lepidoptera</taxon>
        <taxon>Glossata</taxon>
        <taxon>Ditrysia</taxon>
        <taxon>Tineoidea</taxon>
        <taxon>Psychidae</taxon>
        <taxon>Oiketicinae</taxon>
        <taxon>Eumeta</taxon>
    </lineage>
</organism>
<keyword evidence="2" id="KW-0808">Transferase</keyword>
<gene>
    <name evidence="2" type="primary">pol</name>
    <name evidence="2" type="ORF">EVAR_42919_1</name>
</gene>
<keyword evidence="2" id="KW-0548">Nucleotidyltransferase</keyword>
<keyword evidence="2" id="KW-0695">RNA-directed DNA polymerase</keyword>
<sequence>MATPPPPLSGDLFLSSVELYKIVLRFPKKKASRPDATRWQYSCTWRRPLIWCGTTAILLDTILLLALTRVIASFFHQRSFFVAVDEALSAPRPIQAGVPQGSCLFLGLYATYTDDIPTLRGHIKDWEDDVMLALFADDSAYFTSSRRADIAARKIQRVFDVLSECHTVSDDCSVDRQPTSHATPIAPVGLERGVENLRPISERPY</sequence>
<dbReference type="GO" id="GO:0003964">
    <property type="term" value="F:RNA-directed DNA polymerase activity"/>
    <property type="evidence" value="ECO:0007669"/>
    <property type="project" value="UniProtKB-KW"/>
</dbReference>
<evidence type="ECO:0000313" key="3">
    <source>
        <dbReference type="Proteomes" id="UP000299102"/>
    </source>
</evidence>
<dbReference type="Proteomes" id="UP000299102">
    <property type="component" value="Unassembled WGS sequence"/>
</dbReference>
<evidence type="ECO:0000256" key="1">
    <source>
        <dbReference type="SAM" id="Phobius"/>
    </source>
</evidence>
<keyword evidence="1" id="KW-1133">Transmembrane helix</keyword>
<feature type="transmembrane region" description="Helical" evidence="1">
    <location>
        <begin position="48"/>
        <end position="72"/>
    </location>
</feature>
<dbReference type="OrthoDB" id="10065625at2759"/>
<reference evidence="2 3" key="1">
    <citation type="journal article" date="2019" name="Commun. Biol.">
        <title>The bagworm genome reveals a unique fibroin gene that provides high tensile strength.</title>
        <authorList>
            <person name="Kono N."/>
            <person name="Nakamura H."/>
            <person name="Ohtoshi R."/>
            <person name="Tomita M."/>
            <person name="Numata K."/>
            <person name="Arakawa K."/>
        </authorList>
    </citation>
    <scope>NUCLEOTIDE SEQUENCE [LARGE SCALE GENOMIC DNA]</scope>
</reference>
<accession>A0A4C1WX24</accession>
<name>A0A4C1WX24_EUMVA</name>
<evidence type="ECO:0000313" key="2">
    <source>
        <dbReference type="EMBL" id="GBP54719.1"/>
    </source>
</evidence>
<protein>
    <submittedName>
        <fullName evidence="2">RNA-directed DNA polymerase from mobile element jockey</fullName>
    </submittedName>
</protein>